<dbReference type="GO" id="GO:0005737">
    <property type="term" value="C:cytoplasm"/>
    <property type="evidence" value="ECO:0007669"/>
    <property type="project" value="TreeGrafter"/>
</dbReference>
<dbReference type="EMBL" id="CAMKVN010007543">
    <property type="protein sequence ID" value="CAI2191609.1"/>
    <property type="molecule type" value="Genomic_DNA"/>
</dbReference>
<name>A0A9W4X337_9GLOM</name>
<dbReference type="SUPFAM" id="SSF46609">
    <property type="entry name" value="Fe,Mn superoxide dismutase (SOD), N-terminal domain"/>
    <property type="match status" value="1"/>
</dbReference>
<dbReference type="PANTHER" id="PTHR43595:SF2">
    <property type="entry name" value="SMALL RIBOSOMAL SUBUNIT PROTEIN MS42"/>
    <property type="match status" value="1"/>
</dbReference>
<dbReference type="OrthoDB" id="239262at2759"/>
<dbReference type="GO" id="GO:0046872">
    <property type="term" value="F:metal ion binding"/>
    <property type="evidence" value="ECO:0007669"/>
    <property type="project" value="UniProtKB-KW"/>
</dbReference>
<evidence type="ECO:0000256" key="2">
    <source>
        <dbReference type="ARBA" id="ARBA00012682"/>
    </source>
</evidence>
<dbReference type="Gene3D" id="1.10.287.990">
    <property type="entry name" value="Fe,Mn superoxide dismutase (SOD) domain"/>
    <property type="match status" value="1"/>
</dbReference>
<evidence type="ECO:0000313" key="7">
    <source>
        <dbReference type="Proteomes" id="UP001153678"/>
    </source>
</evidence>
<dbReference type="InterPro" id="IPR019831">
    <property type="entry name" value="Mn/Fe_SOD_N"/>
</dbReference>
<accession>A0A9W4X337</accession>
<evidence type="ECO:0000256" key="3">
    <source>
        <dbReference type="ARBA" id="ARBA00022723"/>
    </source>
</evidence>
<dbReference type="AlphaFoldDB" id="A0A9W4X337"/>
<proteinExistence type="inferred from homology"/>
<sequence>MNENQPKAVIFYQRIELAEFYPLHALEPYISREIMNDHYHGNHKLYEKNLNLVLSQLEENQQENIKKNYPDLEKLLQNLEKLPFSPAVRTEIRFHGGGLINHNLFFSHLASQIVSVAEKNQQELVSEDFLKALHKDGFDGLDDLKIKLIKEALNNAVDNLRNGSY</sequence>
<keyword evidence="4" id="KW-0560">Oxidoreductase</keyword>
<evidence type="ECO:0000313" key="6">
    <source>
        <dbReference type="EMBL" id="CAI2191609.1"/>
    </source>
</evidence>
<evidence type="ECO:0000259" key="5">
    <source>
        <dbReference type="Pfam" id="PF00081"/>
    </source>
</evidence>
<comment type="similarity">
    <text evidence="1">Belongs to the iron/manganese superoxide dismutase family.</text>
</comment>
<gene>
    <name evidence="6" type="ORF">FWILDA_LOCUS15156</name>
</gene>
<feature type="domain" description="Manganese/iron superoxide dismutase N-terminal" evidence="5">
    <location>
        <begin position="21"/>
        <end position="109"/>
    </location>
</feature>
<dbReference type="PANTHER" id="PTHR43595">
    <property type="entry name" value="37S RIBOSOMAL PROTEIN S26, MITOCHONDRIAL"/>
    <property type="match status" value="1"/>
</dbReference>
<dbReference type="Proteomes" id="UP001153678">
    <property type="component" value="Unassembled WGS sequence"/>
</dbReference>
<organism evidence="6 7">
    <name type="scientific">Funneliformis geosporum</name>
    <dbReference type="NCBI Taxonomy" id="1117311"/>
    <lineage>
        <taxon>Eukaryota</taxon>
        <taxon>Fungi</taxon>
        <taxon>Fungi incertae sedis</taxon>
        <taxon>Mucoromycota</taxon>
        <taxon>Glomeromycotina</taxon>
        <taxon>Glomeromycetes</taxon>
        <taxon>Glomerales</taxon>
        <taxon>Glomeraceae</taxon>
        <taxon>Funneliformis</taxon>
    </lineage>
</organism>
<dbReference type="EC" id="1.15.1.1" evidence="2"/>
<comment type="caution">
    <text evidence="6">The sequence shown here is derived from an EMBL/GenBank/DDBJ whole genome shotgun (WGS) entry which is preliminary data.</text>
</comment>
<evidence type="ECO:0000256" key="1">
    <source>
        <dbReference type="ARBA" id="ARBA00008714"/>
    </source>
</evidence>
<keyword evidence="3" id="KW-0479">Metal-binding</keyword>
<reference evidence="6" key="1">
    <citation type="submission" date="2022-08" db="EMBL/GenBank/DDBJ databases">
        <authorList>
            <person name="Kallberg Y."/>
            <person name="Tangrot J."/>
            <person name="Rosling A."/>
        </authorList>
    </citation>
    <scope>NUCLEOTIDE SEQUENCE</scope>
    <source>
        <strain evidence="6">Wild A</strain>
    </source>
</reference>
<protein>
    <recommendedName>
        <fullName evidence="2">superoxide dismutase</fullName>
        <ecNumber evidence="2">1.15.1.1</ecNumber>
    </recommendedName>
</protein>
<keyword evidence="7" id="KW-1185">Reference proteome</keyword>
<dbReference type="GO" id="GO:0004784">
    <property type="term" value="F:superoxide dismutase activity"/>
    <property type="evidence" value="ECO:0007669"/>
    <property type="project" value="UniProtKB-EC"/>
</dbReference>
<dbReference type="InterPro" id="IPR036324">
    <property type="entry name" value="Mn/Fe_SOD_N_sf"/>
</dbReference>
<dbReference type="Pfam" id="PF00081">
    <property type="entry name" value="Sod_Fe_N"/>
    <property type="match status" value="1"/>
</dbReference>
<evidence type="ECO:0000256" key="4">
    <source>
        <dbReference type="ARBA" id="ARBA00023002"/>
    </source>
</evidence>